<proteinExistence type="predicted"/>
<protein>
    <submittedName>
        <fullName evidence="1">Uncharacterized protein</fullName>
    </submittedName>
</protein>
<comment type="caution">
    <text evidence="1">The sequence shown here is derived from an EMBL/GenBank/DDBJ whole genome shotgun (WGS) entry which is preliminary data.</text>
</comment>
<dbReference type="Proteomes" id="UP001055117">
    <property type="component" value="Unassembled WGS sequence"/>
</dbReference>
<evidence type="ECO:0000313" key="2">
    <source>
        <dbReference type="Proteomes" id="UP001055117"/>
    </source>
</evidence>
<accession>A0ABQ4QJK3</accession>
<keyword evidence="2" id="KW-1185">Reference proteome</keyword>
<dbReference type="RefSeq" id="WP_187273752.1">
    <property type="nucleotide sequence ID" value="NZ_BPQG01000044.1"/>
</dbReference>
<evidence type="ECO:0000313" key="1">
    <source>
        <dbReference type="EMBL" id="GJD44929.1"/>
    </source>
</evidence>
<gene>
    <name evidence="1" type="ORF">AFCDBAGC_2798</name>
</gene>
<organism evidence="1 2">
    <name type="scientific">Methylobacterium cerastii</name>
    <dbReference type="NCBI Taxonomy" id="932741"/>
    <lineage>
        <taxon>Bacteria</taxon>
        <taxon>Pseudomonadati</taxon>
        <taxon>Pseudomonadota</taxon>
        <taxon>Alphaproteobacteria</taxon>
        <taxon>Hyphomicrobiales</taxon>
        <taxon>Methylobacteriaceae</taxon>
        <taxon>Methylobacterium</taxon>
    </lineage>
</organism>
<reference evidence="1 2" key="1">
    <citation type="journal article" date="2021" name="Front. Microbiol.">
        <title>Comprehensive Comparative Genomics and Phenotyping of Methylobacterium Species.</title>
        <authorList>
            <person name="Alessa O."/>
            <person name="Ogura Y."/>
            <person name="Fujitani Y."/>
            <person name="Takami H."/>
            <person name="Hayashi T."/>
            <person name="Sahin N."/>
            <person name="Tani A."/>
        </authorList>
    </citation>
    <scope>NUCLEOTIDE SEQUENCE [LARGE SCALE GENOMIC DNA]</scope>
    <source>
        <strain evidence="1 2">DSM 23679</strain>
    </source>
</reference>
<dbReference type="EMBL" id="BPQG01000044">
    <property type="protein sequence ID" value="GJD44929.1"/>
    <property type="molecule type" value="Genomic_DNA"/>
</dbReference>
<sequence length="48" mass="5749">MKAYLTKWVPPRDDFLPTITEHEKALFQQHGEWQADLREQRLIVAQGR</sequence>
<name>A0ABQ4QJK3_9HYPH</name>